<dbReference type="EMBL" id="BARV01005993">
    <property type="protein sequence ID" value="GAI06359.1"/>
    <property type="molecule type" value="Genomic_DNA"/>
</dbReference>
<reference evidence="2" key="1">
    <citation type="journal article" date="2014" name="Front. Microbiol.">
        <title>High frequency of phylogenetically diverse reductive dehalogenase-homologous genes in deep subseafloor sedimentary metagenomes.</title>
        <authorList>
            <person name="Kawai M."/>
            <person name="Futagami T."/>
            <person name="Toyoda A."/>
            <person name="Takaki Y."/>
            <person name="Nishi S."/>
            <person name="Hori S."/>
            <person name="Arai W."/>
            <person name="Tsubouchi T."/>
            <person name="Morono Y."/>
            <person name="Uchiyama I."/>
            <person name="Ito T."/>
            <person name="Fujiyama A."/>
            <person name="Inagaki F."/>
            <person name="Takami H."/>
        </authorList>
    </citation>
    <scope>NUCLEOTIDE SEQUENCE</scope>
    <source>
        <strain evidence="2">Expedition CK06-06</strain>
    </source>
</reference>
<dbReference type="InterPro" id="IPR017900">
    <property type="entry name" value="4Fe4S_Fe_S_CS"/>
</dbReference>
<protein>
    <recommendedName>
        <fullName evidence="1">4Fe-4S ferredoxin-type domain-containing protein</fullName>
    </recommendedName>
</protein>
<dbReference type="InterPro" id="IPR017896">
    <property type="entry name" value="4Fe4S_Fe-S-bd"/>
</dbReference>
<feature type="non-terminal residue" evidence="2">
    <location>
        <position position="1"/>
    </location>
</feature>
<dbReference type="AlphaFoldDB" id="X1MJ08"/>
<dbReference type="PROSITE" id="PS51379">
    <property type="entry name" value="4FE4S_FER_2"/>
    <property type="match status" value="1"/>
</dbReference>
<dbReference type="PROSITE" id="PS00198">
    <property type="entry name" value="4FE4S_FER_1"/>
    <property type="match status" value="1"/>
</dbReference>
<feature type="domain" description="4Fe-4S ferredoxin-type" evidence="1">
    <location>
        <begin position="13"/>
        <end position="42"/>
    </location>
</feature>
<evidence type="ECO:0000259" key="1">
    <source>
        <dbReference type="PROSITE" id="PS51379"/>
    </source>
</evidence>
<name>X1MJ08_9ZZZZ</name>
<dbReference type="SUPFAM" id="SSF54862">
    <property type="entry name" value="4Fe-4S ferredoxins"/>
    <property type="match status" value="1"/>
</dbReference>
<proteinExistence type="predicted"/>
<accession>X1MJ08</accession>
<comment type="caution">
    <text evidence="2">The sequence shown here is derived from an EMBL/GenBank/DDBJ whole genome shotgun (WGS) entry which is preliminary data.</text>
</comment>
<evidence type="ECO:0000313" key="2">
    <source>
        <dbReference type="EMBL" id="GAI06359.1"/>
    </source>
</evidence>
<gene>
    <name evidence="2" type="ORF">S06H3_12229</name>
</gene>
<dbReference type="Gene3D" id="3.30.70.20">
    <property type="match status" value="1"/>
</dbReference>
<organism evidence="2">
    <name type="scientific">marine sediment metagenome</name>
    <dbReference type="NCBI Taxonomy" id="412755"/>
    <lineage>
        <taxon>unclassified sequences</taxon>
        <taxon>metagenomes</taxon>
        <taxon>ecological metagenomes</taxon>
    </lineage>
</organism>
<sequence length="66" mass="7740">VEFCPTNNIRFENEEFVWGDDCNICLRCYNLCPEDAVQFKKGTLDKKKYPRYKGPGNGFNQSKLKE</sequence>